<dbReference type="Gene3D" id="3.40.50.2000">
    <property type="entry name" value="Glycogen Phosphorylase B"/>
    <property type="match status" value="1"/>
</dbReference>
<evidence type="ECO:0000313" key="3">
    <source>
        <dbReference type="EMBL" id="QIK36955.1"/>
    </source>
</evidence>
<dbReference type="GO" id="GO:0016757">
    <property type="term" value="F:glycosyltransferase activity"/>
    <property type="evidence" value="ECO:0007669"/>
    <property type="project" value="InterPro"/>
</dbReference>
<dbReference type="EMBL" id="CP048029">
    <property type="protein sequence ID" value="QIK36955.1"/>
    <property type="molecule type" value="Genomic_DNA"/>
</dbReference>
<dbReference type="PANTHER" id="PTHR46401">
    <property type="entry name" value="GLYCOSYLTRANSFERASE WBBK-RELATED"/>
    <property type="match status" value="1"/>
</dbReference>
<dbReference type="Pfam" id="PF00534">
    <property type="entry name" value="Glycos_transf_1"/>
    <property type="match status" value="1"/>
</dbReference>
<feature type="domain" description="Glycosyl transferase family 1" evidence="2">
    <location>
        <begin position="213"/>
        <end position="368"/>
    </location>
</feature>
<accession>A0A6G7VAQ5</accession>
<evidence type="ECO:0000259" key="2">
    <source>
        <dbReference type="Pfam" id="PF00534"/>
    </source>
</evidence>
<dbReference type="Proteomes" id="UP000502699">
    <property type="component" value="Chromosome"/>
</dbReference>
<dbReference type="PANTHER" id="PTHR46401:SF2">
    <property type="entry name" value="GLYCOSYLTRANSFERASE WBBK-RELATED"/>
    <property type="match status" value="1"/>
</dbReference>
<dbReference type="KEGG" id="cjap:GWK36_01885"/>
<organism evidence="3 4">
    <name type="scientific">Caldichromatium japonicum</name>
    <dbReference type="NCBI Taxonomy" id="2699430"/>
    <lineage>
        <taxon>Bacteria</taxon>
        <taxon>Pseudomonadati</taxon>
        <taxon>Pseudomonadota</taxon>
        <taxon>Gammaproteobacteria</taxon>
        <taxon>Chromatiales</taxon>
        <taxon>Chromatiaceae</taxon>
        <taxon>Caldichromatium</taxon>
    </lineage>
</organism>
<proteinExistence type="predicted"/>
<dbReference type="AlphaFoldDB" id="A0A6G7VAQ5"/>
<name>A0A6G7VAQ5_9GAMM</name>
<dbReference type="CDD" id="cd03809">
    <property type="entry name" value="GT4_MtfB-like"/>
    <property type="match status" value="1"/>
</dbReference>
<evidence type="ECO:0000256" key="1">
    <source>
        <dbReference type="ARBA" id="ARBA00022679"/>
    </source>
</evidence>
<protein>
    <submittedName>
        <fullName evidence="3">Glycosyltransferase family 4 protein</fullName>
    </submittedName>
</protein>
<dbReference type="SUPFAM" id="SSF53756">
    <property type="entry name" value="UDP-Glycosyltransferase/glycogen phosphorylase"/>
    <property type="match status" value="1"/>
</dbReference>
<dbReference type="InterPro" id="IPR001296">
    <property type="entry name" value="Glyco_trans_1"/>
</dbReference>
<gene>
    <name evidence="3" type="ORF">GWK36_01885</name>
</gene>
<dbReference type="RefSeq" id="WP_166269595.1">
    <property type="nucleotide sequence ID" value="NZ_CP048029.1"/>
</dbReference>
<reference evidence="4" key="1">
    <citation type="submission" date="2020-01" db="EMBL/GenBank/DDBJ databases">
        <title>Caldichromatium gen. nov., sp. nov., a thermophilic purple sulfur bacterium member of the family Chromatiaceae isolated from Nakabusa hot spring, Japan.</title>
        <authorList>
            <person name="Saini M.K."/>
            <person name="Hanada S."/>
            <person name="Tank M."/>
        </authorList>
    </citation>
    <scope>NUCLEOTIDE SEQUENCE [LARGE SCALE GENOMIC DNA]</scope>
    <source>
        <strain evidence="4">No.7</strain>
    </source>
</reference>
<keyword evidence="4" id="KW-1185">Reference proteome</keyword>
<sequence length="392" mass="44299">MKRVGIYLGFPPEGGGAFQYAQSVLSALSALPSTQYRIVVAYSHPAWASRLDGCDAQVERIWVHEGLLDSAIRAGLRFGFPLSLWRLMAPAIHPLTRCLRHATCDLWVFPAQDVWTYAIPVPALGVVHDLMHRYESRFPEVSAFGLYQRRERHYRRLCRHTRGVLVDSEVGRRQLIESYHPPPGRVHVLPYVAPAYMQVEATPAGFDERYRLPERFIFYPAQFWEHKNHVRLLEALAMLRPELPDLHLVFVGSAKNAYRRVLETIDRHGLADRVKILGYVPDEDMPEFYRRALALIMPTFFGPTNIPPLEAMVAGCPMAISAIYGMPEQVGDAALLFDPGSVEGIAEAMRKLATDDALRRRLAAAGREHAGRWAQPQFGGRLAEIIDTVLQQ</sequence>
<evidence type="ECO:0000313" key="4">
    <source>
        <dbReference type="Proteomes" id="UP000502699"/>
    </source>
</evidence>
<keyword evidence="1 3" id="KW-0808">Transferase</keyword>